<dbReference type="HOGENOM" id="CLU_120394_0_0_4"/>
<feature type="compositionally biased region" description="Polar residues" evidence="1">
    <location>
        <begin position="157"/>
        <end position="171"/>
    </location>
</feature>
<dbReference type="AlphaFoldDB" id="C3X9U5"/>
<accession>C3X9U5</accession>
<evidence type="ECO:0000313" key="4">
    <source>
        <dbReference type="Proteomes" id="UP000005089"/>
    </source>
</evidence>
<evidence type="ECO:0000313" key="3">
    <source>
        <dbReference type="EMBL" id="EEO29971.1"/>
    </source>
</evidence>
<keyword evidence="4" id="KW-1185">Reference proteome</keyword>
<feature type="domain" description="Dit-like phage tail protein N-terminal" evidence="2">
    <location>
        <begin position="24"/>
        <end position="149"/>
    </location>
</feature>
<dbReference type="STRING" id="847.BRW83_1147"/>
<sequence length="181" mass="20061">MSLLSSVAYFLTGGSKRHIASIVPDVVIKEVHTDKLTITDHPVQRGSVITDHACKDPEQLEMEFGWSNSSFKLSSLLSGKSLLETTDLRTIYNQLLGWQESCIPISIGTGKREYTDMLIESLRVQTESSTENVLQVTAFFRKIRLVDTEDRMLAAENQANPAETAQVSGSGERQPKAMKGE</sequence>
<gene>
    <name evidence="3" type="ORF">OFBG_00999</name>
</gene>
<evidence type="ECO:0000256" key="1">
    <source>
        <dbReference type="SAM" id="MobiDB-lite"/>
    </source>
</evidence>
<dbReference type="eggNOG" id="ENOG502ZB42">
    <property type="taxonomic scope" value="Bacteria"/>
</dbReference>
<feature type="region of interest" description="Disordered" evidence="1">
    <location>
        <begin position="156"/>
        <end position="181"/>
    </location>
</feature>
<dbReference type="Pfam" id="PF21821">
    <property type="entry name" value="Dit_like"/>
    <property type="match status" value="1"/>
</dbReference>
<evidence type="ECO:0000259" key="2">
    <source>
        <dbReference type="Pfam" id="PF21821"/>
    </source>
</evidence>
<reference evidence="3 4" key="1">
    <citation type="submission" date="2009-02" db="EMBL/GenBank/DDBJ databases">
        <title>The Genome Sequence of Oxalobacter formigenes OXCC13.</title>
        <authorList>
            <consortium name="The Broad Institute Genome Sequencing Platform"/>
            <person name="Ward D."/>
            <person name="Young S.K."/>
            <person name="Kodira C.D."/>
            <person name="Zeng Q."/>
            <person name="Koehrsen M."/>
            <person name="Alvarado L."/>
            <person name="Berlin A."/>
            <person name="Borenstein D."/>
            <person name="Chen Z."/>
            <person name="Engels R."/>
            <person name="Freedman E."/>
            <person name="Gellesch M."/>
            <person name="Goldberg J."/>
            <person name="Griggs A."/>
            <person name="Gujja S."/>
            <person name="Heiman D."/>
            <person name="Hepburn T."/>
            <person name="Howarth C."/>
            <person name="Jen D."/>
            <person name="Larson L."/>
            <person name="Lewis B."/>
            <person name="Mehta T."/>
            <person name="Park D."/>
            <person name="Pearson M."/>
            <person name="Roberts A."/>
            <person name="Saif S."/>
            <person name="Shea T."/>
            <person name="Shenoy N."/>
            <person name="Sisk P."/>
            <person name="Stolte C."/>
            <person name="Sykes S."/>
            <person name="Walk T."/>
            <person name="White J."/>
            <person name="Yandava C."/>
            <person name="Allison M.J."/>
            <person name="Lander E."/>
            <person name="Nusbaum C."/>
            <person name="Galagan J."/>
            <person name="Birren B."/>
        </authorList>
    </citation>
    <scope>NUCLEOTIDE SEQUENCE [LARGE SCALE GENOMIC DNA]</scope>
    <source>
        <strain evidence="3 4">OXCC13</strain>
    </source>
</reference>
<dbReference type="GeneID" id="77135034"/>
<protein>
    <recommendedName>
        <fullName evidence="2">Dit-like phage tail protein N-terminal domain-containing protein</fullName>
    </recommendedName>
</protein>
<dbReference type="EMBL" id="GG658170">
    <property type="protein sequence ID" value="EEO29971.1"/>
    <property type="molecule type" value="Genomic_DNA"/>
</dbReference>
<organism evidence="3 4">
    <name type="scientific">Oxalobacter formigenes OXCC13</name>
    <dbReference type="NCBI Taxonomy" id="556269"/>
    <lineage>
        <taxon>Bacteria</taxon>
        <taxon>Pseudomonadati</taxon>
        <taxon>Pseudomonadota</taxon>
        <taxon>Betaproteobacteria</taxon>
        <taxon>Burkholderiales</taxon>
        <taxon>Oxalobacteraceae</taxon>
        <taxon>Oxalobacter</taxon>
    </lineage>
</organism>
<dbReference type="RefSeq" id="WP_005880786.1">
    <property type="nucleotide sequence ID" value="NZ_CP019430.1"/>
</dbReference>
<dbReference type="OrthoDB" id="9814225at2"/>
<dbReference type="InterPro" id="IPR048494">
    <property type="entry name" value="Dit-like_N"/>
</dbReference>
<proteinExistence type="predicted"/>
<name>C3X9U5_OXAFO</name>
<dbReference type="Proteomes" id="UP000005089">
    <property type="component" value="Unassembled WGS sequence"/>
</dbReference>